<proteinExistence type="inferred from homology"/>
<evidence type="ECO:0000256" key="1">
    <source>
        <dbReference type="ARBA" id="ARBA00004571"/>
    </source>
</evidence>
<dbReference type="InterPro" id="IPR036942">
    <property type="entry name" value="Beta-barrel_TonB_sf"/>
</dbReference>
<dbReference type="InterPro" id="IPR037066">
    <property type="entry name" value="Plug_dom_sf"/>
</dbReference>
<evidence type="ECO:0000313" key="15">
    <source>
        <dbReference type="EMBL" id="MCH4822913.1"/>
    </source>
</evidence>
<evidence type="ECO:0000256" key="7">
    <source>
        <dbReference type="ARBA" id="ARBA00023136"/>
    </source>
</evidence>
<evidence type="ECO:0000256" key="8">
    <source>
        <dbReference type="ARBA" id="ARBA00023170"/>
    </source>
</evidence>
<keyword evidence="7 10" id="KW-0472">Membrane</keyword>
<dbReference type="PANTHER" id="PTHR30069">
    <property type="entry name" value="TONB-DEPENDENT OUTER MEMBRANE RECEPTOR"/>
    <property type="match status" value="1"/>
</dbReference>
<dbReference type="Gene3D" id="2.40.170.20">
    <property type="entry name" value="TonB-dependent receptor, beta-barrel domain"/>
    <property type="match status" value="1"/>
</dbReference>
<feature type="chain" id="PRO_5040856179" evidence="12">
    <location>
        <begin position="22"/>
        <end position="609"/>
    </location>
</feature>
<name>A0A9X2AB99_9FLAO</name>
<keyword evidence="2 10" id="KW-0813">Transport</keyword>
<evidence type="ECO:0000256" key="5">
    <source>
        <dbReference type="ARBA" id="ARBA00022729"/>
    </source>
</evidence>
<evidence type="ECO:0000256" key="3">
    <source>
        <dbReference type="ARBA" id="ARBA00022452"/>
    </source>
</evidence>
<comment type="subcellular location">
    <subcellularLocation>
        <location evidence="1 10">Cell outer membrane</location>
        <topology evidence="1 10">Multi-pass membrane protein</topology>
    </subcellularLocation>
</comment>
<comment type="caution">
    <text evidence="15">The sequence shown here is derived from an EMBL/GenBank/DDBJ whole genome shotgun (WGS) entry which is preliminary data.</text>
</comment>
<keyword evidence="9 10" id="KW-0998">Cell outer membrane</keyword>
<keyword evidence="3 10" id="KW-1134">Transmembrane beta strand</keyword>
<evidence type="ECO:0000256" key="4">
    <source>
        <dbReference type="ARBA" id="ARBA00022692"/>
    </source>
</evidence>
<dbReference type="InterPro" id="IPR039426">
    <property type="entry name" value="TonB-dep_rcpt-like"/>
</dbReference>
<reference evidence="15" key="1">
    <citation type="submission" date="2022-03" db="EMBL/GenBank/DDBJ databases">
        <title>Gramella crocea sp. nov., isolated from activated sludge of a seafood processing plant.</title>
        <authorList>
            <person name="Zhang X."/>
        </authorList>
    </citation>
    <scope>NUCLEOTIDE SEQUENCE</scope>
    <source>
        <strain evidence="15">YJ019</strain>
    </source>
</reference>
<keyword evidence="4 10" id="KW-0812">Transmembrane</keyword>
<gene>
    <name evidence="15" type="ORF">ML462_06975</name>
</gene>
<evidence type="ECO:0000256" key="12">
    <source>
        <dbReference type="SAM" id="SignalP"/>
    </source>
</evidence>
<comment type="similarity">
    <text evidence="10 11">Belongs to the TonB-dependent receptor family.</text>
</comment>
<accession>A0A9X2AB99</accession>
<organism evidence="15 16">
    <name type="scientific">Christiangramia lutea</name>
    <dbReference type="NCBI Taxonomy" id="1607951"/>
    <lineage>
        <taxon>Bacteria</taxon>
        <taxon>Pseudomonadati</taxon>
        <taxon>Bacteroidota</taxon>
        <taxon>Flavobacteriia</taxon>
        <taxon>Flavobacteriales</taxon>
        <taxon>Flavobacteriaceae</taxon>
        <taxon>Christiangramia</taxon>
    </lineage>
</organism>
<dbReference type="RefSeq" id="WP_240713090.1">
    <property type="nucleotide sequence ID" value="NZ_JAKVTV010000002.1"/>
</dbReference>
<evidence type="ECO:0000256" key="10">
    <source>
        <dbReference type="PROSITE-ProRule" id="PRU01360"/>
    </source>
</evidence>
<feature type="domain" description="TonB-dependent receptor plug" evidence="14">
    <location>
        <begin position="63"/>
        <end position="145"/>
    </location>
</feature>
<dbReference type="InterPro" id="IPR000531">
    <property type="entry name" value="Beta-barrel_TonB"/>
</dbReference>
<dbReference type="Pfam" id="PF07715">
    <property type="entry name" value="Plug"/>
    <property type="match status" value="1"/>
</dbReference>
<evidence type="ECO:0000256" key="6">
    <source>
        <dbReference type="ARBA" id="ARBA00023077"/>
    </source>
</evidence>
<dbReference type="Gene3D" id="2.170.130.10">
    <property type="entry name" value="TonB-dependent receptor, plug domain"/>
    <property type="match status" value="1"/>
</dbReference>
<keyword evidence="8 15" id="KW-0675">Receptor</keyword>
<dbReference type="GO" id="GO:0009279">
    <property type="term" value="C:cell outer membrane"/>
    <property type="evidence" value="ECO:0007669"/>
    <property type="project" value="UniProtKB-SubCell"/>
</dbReference>
<dbReference type="SUPFAM" id="SSF56935">
    <property type="entry name" value="Porins"/>
    <property type="match status" value="1"/>
</dbReference>
<dbReference type="InterPro" id="IPR012910">
    <property type="entry name" value="Plug_dom"/>
</dbReference>
<evidence type="ECO:0000256" key="11">
    <source>
        <dbReference type="RuleBase" id="RU003357"/>
    </source>
</evidence>
<keyword evidence="16" id="KW-1185">Reference proteome</keyword>
<dbReference type="GO" id="GO:0015344">
    <property type="term" value="F:siderophore uptake transmembrane transporter activity"/>
    <property type="evidence" value="ECO:0007669"/>
    <property type="project" value="TreeGrafter"/>
</dbReference>
<evidence type="ECO:0000313" key="16">
    <source>
        <dbReference type="Proteomes" id="UP001139226"/>
    </source>
</evidence>
<keyword evidence="5 12" id="KW-0732">Signal</keyword>
<dbReference type="AlphaFoldDB" id="A0A9X2AB99"/>
<dbReference type="Proteomes" id="UP001139226">
    <property type="component" value="Unassembled WGS sequence"/>
</dbReference>
<evidence type="ECO:0000256" key="2">
    <source>
        <dbReference type="ARBA" id="ARBA00022448"/>
    </source>
</evidence>
<dbReference type="PANTHER" id="PTHR30069:SF29">
    <property type="entry name" value="HEMOGLOBIN AND HEMOGLOBIN-HAPTOGLOBIN-BINDING PROTEIN 1-RELATED"/>
    <property type="match status" value="1"/>
</dbReference>
<sequence>MSRNLYLIVAFFICFCISTKAQTDSINWLDEVQLSDVKLKNNSEGQFVKELSDSVIKQSEPLLTSVLKFNSPFFFRENGYGMVSSASVRGTGAAQTAVIWNGININSQFTGQTDFNTINTAVFDNISLKPGGGSVVYGSGAIGGTIHLNNEFSFDGGQSNELRFGLGSFATYQTSYKGDYSNEKTNLKIGVSGISSENDYPYLDVGEKNENGDFYNLALNASVAHWLGDSNILKFYSNYYQGERGFSGTLNLPSNSKYEDFNSRNLLEWKSFLGNFTSSLKLAWISEKFKYFENRDSENFSFGNAETAIIKYDLAYDFSDNKTINLIVDYNGVIGDGTGIENAERQIGGFSLLWSDEIQDFNYQLSLRQEITENYDSPLLFSAGATYNFSKNYSIRFNSSRNFRIPTFNDLFWLEGGNTNLDPETSIQAELGNTLILSDFKINLAAYFMDIEDLIRWTPDDSGVWRPQNTSKVQNYGLEAFVTWSKVLAGNELNLSANYAFTKAINQENQNQLIYTPLHKATLSAGYEVKNFSIHVQSLYNGKIYTSSDNNYELDPYQLANLRVGYVFTSDPEIILRVGADNIFNENYQSLPSRIMPGRSYNSTLTINF</sequence>
<dbReference type="Pfam" id="PF00593">
    <property type="entry name" value="TonB_dep_Rec_b-barrel"/>
    <property type="match status" value="1"/>
</dbReference>
<feature type="domain" description="TonB-dependent receptor-like beta-barrel" evidence="13">
    <location>
        <begin position="172"/>
        <end position="583"/>
    </location>
</feature>
<protein>
    <submittedName>
        <fullName evidence="15">TonB-dependent receptor</fullName>
    </submittedName>
</protein>
<feature type="signal peptide" evidence="12">
    <location>
        <begin position="1"/>
        <end position="21"/>
    </location>
</feature>
<evidence type="ECO:0000259" key="14">
    <source>
        <dbReference type="Pfam" id="PF07715"/>
    </source>
</evidence>
<keyword evidence="6 11" id="KW-0798">TonB box</keyword>
<evidence type="ECO:0000256" key="9">
    <source>
        <dbReference type="ARBA" id="ARBA00023237"/>
    </source>
</evidence>
<dbReference type="GO" id="GO:0044718">
    <property type="term" value="P:siderophore transmembrane transport"/>
    <property type="evidence" value="ECO:0007669"/>
    <property type="project" value="TreeGrafter"/>
</dbReference>
<dbReference type="PROSITE" id="PS52016">
    <property type="entry name" value="TONB_DEPENDENT_REC_3"/>
    <property type="match status" value="1"/>
</dbReference>
<dbReference type="EMBL" id="JAKVTV010000002">
    <property type="protein sequence ID" value="MCH4822913.1"/>
    <property type="molecule type" value="Genomic_DNA"/>
</dbReference>
<evidence type="ECO:0000259" key="13">
    <source>
        <dbReference type="Pfam" id="PF00593"/>
    </source>
</evidence>